<dbReference type="InterPro" id="IPR051334">
    <property type="entry name" value="SRPK"/>
</dbReference>
<evidence type="ECO:0000313" key="11">
    <source>
        <dbReference type="Proteomes" id="UP000240493"/>
    </source>
</evidence>
<dbReference type="InterPro" id="IPR011009">
    <property type="entry name" value="Kinase-like_dom_sf"/>
</dbReference>
<gene>
    <name evidence="10" type="ORF">M441DRAFT_193625</name>
</gene>
<dbReference type="GO" id="GO:0050684">
    <property type="term" value="P:regulation of mRNA processing"/>
    <property type="evidence" value="ECO:0007669"/>
    <property type="project" value="TreeGrafter"/>
</dbReference>
<organism evidence="10 11">
    <name type="scientific">Trichoderma asperellum (strain ATCC 204424 / CBS 433.97 / NBRC 101777)</name>
    <dbReference type="NCBI Taxonomy" id="1042311"/>
    <lineage>
        <taxon>Eukaryota</taxon>
        <taxon>Fungi</taxon>
        <taxon>Dikarya</taxon>
        <taxon>Ascomycota</taxon>
        <taxon>Pezizomycotina</taxon>
        <taxon>Sordariomycetes</taxon>
        <taxon>Hypocreomycetidae</taxon>
        <taxon>Hypocreales</taxon>
        <taxon>Hypocreaceae</taxon>
        <taxon>Trichoderma</taxon>
    </lineage>
</organism>
<dbReference type="GO" id="GO:0004674">
    <property type="term" value="F:protein serine/threonine kinase activity"/>
    <property type="evidence" value="ECO:0007669"/>
    <property type="project" value="UniProtKB-KW"/>
</dbReference>
<dbReference type="PROSITE" id="PS50011">
    <property type="entry name" value="PROTEIN_KINASE_DOM"/>
    <property type="match status" value="1"/>
</dbReference>
<dbReference type="SUPFAM" id="SSF56112">
    <property type="entry name" value="Protein kinase-like (PK-like)"/>
    <property type="match status" value="1"/>
</dbReference>
<dbReference type="STRING" id="1042311.A0A2T3Z769"/>
<dbReference type="EMBL" id="KZ679262">
    <property type="protein sequence ID" value="PTB40681.1"/>
    <property type="molecule type" value="Genomic_DNA"/>
</dbReference>
<comment type="catalytic activity">
    <reaction evidence="8">
        <text>L-seryl-[protein] + ATP = O-phospho-L-seryl-[protein] + ADP + H(+)</text>
        <dbReference type="Rhea" id="RHEA:17989"/>
        <dbReference type="Rhea" id="RHEA-COMP:9863"/>
        <dbReference type="Rhea" id="RHEA-COMP:11604"/>
        <dbReference type="ChEBI" id="CHEBI:15378"/>
        <dbReference type="ChEBI" id="CHEBI:29999"/>
        <dbReference type="ChEBI" id="CHEBI:30616"/>
        <dbReference type="ChEBI" id="CHEBI:83421"/>
        <dbReference type="ChEBI" id="CHEBI:456216"/>
        <dbReference type="EC" id="2.7.11.1"/>
    </reaction>
</comment>
<keyword evidence="5" id="KW-0418">Kinase</keyword>
<evidence type="ECO:0000256" key="2">
    <source>
        <dbReference type="ARBA" id="ARBA00022527"/>
    </source>
</evidence>
<feature type="domain" description="Protein kinase" evidence="9">
    <location>
        <begin position="38"/>
        <end position="390"/>
    </location>
</feature>
<evidence type="ECO:0000313" key="10">
    <source>
        <dbReference type="EMBL" id="PTB40681.1"/>
    </source>
</evidence>
<evidence type="ECO:0000259" key="9">
    <source>
        <dbReference type="PROSITE" id="PS50011"/>
    </source>
</evidence>
<keyword evidence="2" id="KW-0723">Serine/threonine-protein kinase</keyword>
<comment type="catalytic activity">
    <reaction evidence="7">
        <text>L-threonyl-[protein] + ATP = O-phospho-L-threonyl-[protein] + ADP + H(+)</text>
        <dbReference type="Rhea" id="RHEA:46608"/>
        <dbReference type="Rhea" id="RHEA-COMP:11060"/>
        <dbReference type="Rhea" id="RHEA-COMP:11605"/>
        <dbReference type="ChEBI" id="CHEBI:15378"/>
        <dbReference type="ChEBI" id="CHEBI:30013"/>
        <dbReference type="ChEBI" id="CHEBI:30616"/>
        <dbReference type="ChEBI" id="CHEBI:61977"/>
        <dbReference type="ChEBI" id="CHEBI:456216"/>
        <dbReference type="EC" id="2.7.11.1"/>
    </reaction>
</comment>
<dbReference type="EC" id="2.7.11.1" evidence="1"/>
<accession>A0A2T3Z769</accession>
<evidence type="ECO:0000256" key="5">
    <source>
        <dbReference type="ARBA" id="ARBA00022777"/>
    </source>
</evidence>
<dbReference type="Pfam" id="PF00069">
    <property type="entry name" value="Pkinase"/>
    <property type="match status" value="1"/>
</dbReference>
<dbReference type="OrthoDB" id="5979581at2759"/>
<dbReference type="Gene3D" id="1.10.510.10">
    <property type="entry name" value="Transferase(Phosphotransferase) domain 1"/>
    <property type="match status" value="1"/>
</dbReference>
<dbReference type="PANTHER" id="PTHR47634">
    <property type="entry name" value="PROTEIN KINASE DOMAIN-CONTAINING PROTEIN-RELATED"/>
    <property type="match status" value="1"/>
</dbReference>
<evidence type="ECO:0000256" key="8">
    <source>
        <dbReference type="ARBA" id="ARBA00048679"/>
    </source>
</evidence>
<reference evidence="10 11" key="1">
    <citation type="submission" date="2016-07" db="EMBL/GenBank/DDBJ databases">
        <title>Multiple horizontal gene transfer events from other fungi enriched the ability of initially mycotrophic Trichoderma (Ascomycota) to feed on dead plant biomass.</title>
        <authorList>
            <consortium name="DOE Joint Genome Institute"/>
            <person name="Aerts A."/>
            <person name="Atanasova L."/>
            <person name="Chenthamara K."/>
            <person name="Zhang J."/>
            <person name="Grujic M."/>
            <person name="Henrissat B."/>
            <person name="Kuo A."/>
            <person name="Salamov A."/>
            <person name="Lipzen A."/>
            <person name="Labutti K."/>
            <person name="Barry K."/>
            <person name="Miao Y."/>
            <person name="Rahimi M.J."/>
            <person name="Shen Q."/>
            <person name="Grigoriev I.V."/>
            <person name="Kubicek C.P."/>
            <person name="Druzhinina I.S."/>
        </authorList>
    </citation>
    <scope>NUCLEOTIDE SEQUENCE [LARGE SCALE GENOMIC DNA]</scope>
    <source>
        <strain evidence="10 11">CBS 433.97</strain>
    </source>
</reference>
<keyword evidence="3" id="KW-0808">Transferase</keyword>
<dbReference type="PANTHER" id="PTHR47634:SF9">
    <property type="entry name" value="PROTEIN KINASE DOMAIN-CONTAINING PROTEIN-RELATED"/>
    <property type="match status" value="1"/>
</dbReference>
<evidence type="ECO:0000256" key="6">
    <source>
        <dbReference type="ARBA" id="ARBA00022840"/>
    </source>
</evidence>
<name>A0A2T3Z769_TRIA4</name>
<evidence type="ECO:0000256" key="1">
    <source>
        <dbReference type="ARBA" id="ARBA00012513"/>
    </source>
</evidence>
<dbReference type="Gene3D" id="3.30.200.20">
    <property type="entry name" value="Phosphorylase Kinase, domain 1"/>
    <property type="match status" value="1"/>
</dbReference>
<keyword evidence="11" id="KW-1185">Reference proteome</keyword>
<dbReference type="GO" id="GO:0000245">
    <property type="term" value="P:spliceosomal complex assembly"/>
    <property type="evidence" value="ECO:0007669"/>
    <property type="project" value="TreeGrafter"/>
</dbReference>
<protein>
    <recommendedName>
        <fullName evidence="1">non-specific serine/threonine protein kinase</fullName>
        <ecNumber evidence="1">2.7.11.1</ecNumber>
    </recommendedName>
</protein>
<evidence type="ECO:0000256" key="4">
    <source>
        <dbReference type="ARBA" id="ARBA00022741"/>
    </source>
</evidence>
<dbReference type="GO" id="GO:0005524">
    <property type="term" value="F:ATP binding"/>
    <property type="evidence" value="ECO:0007669"/>
    <property type="project" value="UniProtKB-KW"/>
</dbReference>
<dbReference type="SMART" id="SM00220">
    <property type="entry name" value="S_TKc"/>
    <property type="match status" value="1"/>
</dbReference>
<dbReference type="InterPro" id="IPR000719">
    <property type="entry name" value="Prot_kinase_dom"/>
</dbReference>
<dbReference type="Proteomes" id="UP000240493">
    <property type="component" value="Unassembled WGS sequence"/>
</dbReference>
<keyword evidence="6" id="KW-0067">ATP-binding</keyword>
<sequence>MIDQFQYNIGLPAEQLSNYCPGGYHPIHLGDTLGDGRYRILHKLGFGAFSTVWLALDEENKRHVSVKVVVAEQSHEHNRELKILQTIKQKGDPAHPGHKHVSHLLNSFYQEGPNGRHLCIVLELLGPKISSVAETRPNYRLDGRLARRISSQLLVAVDYIRGCGVAHGDIHMGNVLFRLSTLNGLPTMDDPRVGKVSKKDGSPNEKGVPDYLIEPAEYGYGKGELLDEVQLVDFGESFFVSNPPKSINTPMPLHPPELVFRRPLTEAVDIWNLGCTTYELVTGRTPLEAFMNDRELIPQMQKVLGGVPEQWIQEGLETGVLTKKPDESTAKNFFALEEQMQEAYANGYDKETLDLNEKDLEALGSYLCRMCVVEPDKRATMTELMSHPWIKITERIRDE</sequence>
<keyword evidence="4" id="KW-0547">Nucleotide-binding</keyword>
<proteinExistence type="predicted"/>
<evidence type="ECO:0000256" key="3">
    <source>
        <dbReference type="ARBA" id="ARBA00022679"/>
    </source>
</evidence>
<evidence type="ECO:0000256" key="7">
    <source>
        <dbReference type="ARBA" id="ARBA00047899"/>
    </source>
</evidence>
<dbReference type="AlphaFoldDB" id="A0A2T3Z769"/>